<dbReference type="GO" id="GO:0000049">
    <property type="term" value="F:tRNA binding"/>
    <property type="evidence" value="ECO:0007669"/>
    <property type="project" value="UniProtKB-UniRule"/>
</dbReference>
<dbReference type="SUPFAM" id="SSF54211">
    <property type="entry name" value="Ribosomal protein S5 domain 2-like"/>
    <property type="match status" value="1"/>
</dbReference>
<dbReference type="EC" id="3.1.26.5" evidence="6 7"/>
<dbReference type="GO" id="GO:0004526">
    <property type="term" value="F:ribonuclease P activity"/>
    <property type="evidence" value="ECO:0007669"/>
    <property type="project" value="UniProtKB-UniRule"/>
</dbReference>
<dbReference type="Pfam" id="PF00825">
    <property type="entry name" value="Ribonuclease_P"/>
    <property type="match status" value="1"/>
</dbReference>
<reference evidence="8" key="1">
    <citation type="journal article" date="2021" name="ISME J.">
        <title>Fine-scale metabolic discontinuity in a stratified prokaryote microbiome of a Red Sea deep halocline.</title>
        <authorList>
            <person name="Michoud G."/>
            <person name="Ngugi D.K."/>
            <person name="Barozzi A."/>
            <person name="Merlino G."/>
            <person name="Calleja M.L."/>
            <person name="Delgado-Huertas A."/>
            <person name="Moran X.A.G."/>
            <person name="Daffonchio D."/>
        </authorList>
    </citation>
    <scope>NUCLEOTIDE SEQUENCE</scope>
    <source>
        <strain evidence="8">SuakinDeep_MAG55_1</strain>
    </source>
</reference>
<keyword evidence="4 6" id="KW-0378">Hydrolase</keyword>
<dbReference type="InterPro" id="IPR014721">
    <property type="entry name" value="Ribsml_uS5_D2-typ_fold_subgr"/>
</dbReference>
<keyword evidence="2 6" id="KW-0540">Nuclease</keyword>
<comment type="subunit">
    <text evidence="6">Consists of a catalytic RNA component (M1 or rnpB) and a protein subunit.</text>
</comment>
<accession>A0A941VYA1</accession>
<dbReference type="PANTHER" id="PTHR33992">
    <property type="entry name" value="RIBONUCLEASE P PROTEIN COMPONENT"/>
    <property type="match status" value="1"/>
</dbReference>
<dbReference type="EMBL" id="JAANXD010000001">
    <property type="protein sequence ID" value="MBS1257014.1"/>
    <property type="molecule type" value="Genomic_DNA"/>
</dbReference>
<keyword evidence="3 6" id="KW-0255">Endonuclease</keyword>
<dbReference type="Gene3D" id="3.30.230.10">
    <property type="match status" value="1"/>
</dbReference>
<comment type="similarity">
    <text evidence="6">Belongs to the RnpA family.</text>
</comment>
<dbReference type="NCBIfam" id="TIGR00188">
    <property type="entry name" value="rnpA"/>
    <property type="match status" value="1"/>
</dbReference>
<sequence>MDQRFTKKERLLKRKEFQRVFDNGKAYGNDQVKIYALLNDDSVSRLGLVVGRKFGNAPKRNRFKRIFREAYRLNKSLLSKGVDIIIIPRPGLSDLSLRAVEDKFKRILSQINEELAK</sequence>
<keyword evidence="5 6" id="KW-0694">RNA-binding</keyword>
<organism evidence="8 9">
    <name type="scientific">Candidatus Scalindua arabica</name>
    <dbReference type="NCBI Taxonomy" id="1127984"/>
    <lineage>
        <taxon>Bacteria</taxon>
        <taxon>Pseudomonadati</taxon>
        <taxon>Planctomycetota</taxon>
        <taxon>Candidatus Brocadiia</taxon>
        <taxon>Candidatus Brocadiales</taxon>
        <taxon>Candidatus Scalinduaceae</taxon>
        <taxon>Candidatus Scalindua</taxon>
    </lineage>
</organism>
<evidence type="ECO:0000256" key="3">
    <source>
        <dbReference type="ARBA" id="ARBA00022759"/>
    </source>
</evidence>
<dbReference type="GO" id="GO:0042781">
    <property type="term" value="F:3'-tRNA processing endoribonuclease activity"/>
    <property type="evidence" value="ECO:0007669"/>
    <property type="project" value="TreeGrafter"/>
</dbReference>
<comment type="caution">
    <text evidence="8">The sequence shown here is derived from an EMBL/GenBank/DDBJ whole genome shotgun (WGS) entry which is preliminary data.</text>
</comment>
<evidence type="ECO:0000256" key="5">
    <source>
        <dbReference type="ARBA" id="ARBA00022884"/>
    </source>
</evidence>
<evidence type="ECO:0000256" key="6">
    <source>
        <dbReference type="HAMAP-Rule" id="MF_00227"/>
    </source>
</evidence>
<evidence type="ECO:0000313" key="9">
    <source>
        <dbReference type="Proteomes" id="UP000722750"/>
    </source>
</evidence>
<dbReference type="PANTHER" id="PTHR33992:SF1">
    <property type="entry name" value="RIBONUCLEASE P PROTEIN COMPONENT"/>
    <property type="match status" value="1"/>
</dbReference>
<name>A0A941VYA1_9BACT</name>
<dbReference type="AlphaFoldDB" id="A0A941VYA1"/>
<evidence type="ECO:0000256" key="1">
    <source>
        <dbReference type="ARBA" id="ARBA00022694"/>
    </source>
</evidence>
<evidence type="ECO:0000256" key="2">
    <source>
        <dbReference type="ARBA" id="ARBA00022722"/>
    </source>
</evidence>
<dbReference type="InterPro" id="IPR000100">
    <property type="entry name" value="RNase_P"/>
</dbReference>
<keyword evidence="1 6" id="KW-0819">tRNA processing</keyword>
<evidence type="ECO:0000256" key="7">
    <source>
        <dbReference type="NCBIfam" id="TIGR00188"/>
    </source>
</evidence>
<dbReference type="HAMAP" id="MF_00227">
    <property type="entry name" value="RNase_P"/>
    <property type="match status" value="1"/>
</dbReference>
<evidence type="ECO:0000256" key="4">
    <source>
        <dbReference type="ARBA" id="ARBA00022801"/>
    </source>
</evidence>
<dbReference type="GO" id="GO:0030677">
    <property type="term" value="C:ribonuclease P complex"/>
    <property type="evidence" value="ECO:0007669"/>
    <property type="project" value="TreeGrafter"/>
</dbReference>
<comment type="catalytic activity">
    <reaction evidence="6">
        <text>Endonucleolytic cleavage of RNA, removing 5'-extranucleotides from tRNA precursor.</text>
        <dbReference type="EC" id="3.1.26.5"/>
    </reaction>
</comment>
<evidence type="ECO:0000313" key="8">
    <source>
        <dbReference type="EMBL" id="MBS1257014.1"/>
    </source>
</evidence>
<dbReference type="Proteomes" id="UP000722750">
    <property type="component" value="Unassembled WGS sequence"/>
</dbReference>
<dbReference type="GO" id="GO:0001682">
    <property type="term" value="P:tRNA 5'-leader removal"/>
    <property type="evidence" value="ECO:0007669"/>
    <property type="project" value="UniProtKB-UniRule"/>
</dbReference>
<gene>
    <name evidence="6" type="primary">rnpA</name>
    <name evidence="8" type="ORF">MAG551_00049</name>
</gene>
<proteinExistence type="inferred from homology"/>
<comment type="function">
    <text evidence="6">RNaseP catalyzes the removal of the 5'-leader sequence from pre-tRNA to produce the mature 5'-terminus. It can also cleave other RNA substrates such as 4.5S RNA. The protein component plays an auxiliary but essential role in vivo by binding to the 5'-leader sequence and broadening the substrate specificity of the ribozyme.</text>
</comment>
<dbReference type="InterPro" id="IPR020568">
    <property type="entry name" value="Ribosomal_Su5_D2-typ_SF"/>
</dbReference>
<protein>
    <recommendedName>
        <fullName evidence="6 7">Ribonuclease P protein component</fullName>
        <shortName evidence="6">RNase P protein</shortName>
        <shortName evidence="6">RNaseP protein</shortName>
        <ecNumber evidence="6 7">3.1.26.5</ecNumber>
    </recommendedName>
    <alternativeName>
        <fullName evidence="6">Protein C5</fullName>
    </alternativeName>
</protein>